<dbReference type="OrthoDB" id="8418771at2"/>
<accession>A0A381FA01</accession>
<dbReference type="EMBL" id="FTMF01000011">
    <property type="protein sequence ID" value="SIR00334.1"/>
    <property type="molecule type" value="Genomic_DNA"/>
</dbReference>
<dbReference type="KEGG" id="cil:EG358_06915"/>
<dbReference type="AlphaFoldDB" id="A0A381FA01"/>
<evidence type="ECO:0000313" key="1">
    <source>
        <dbReference type="EMBL" id="SIR00334.1"/>
    </source>
</evidence>
<reference evidence="1 3" key="1">
    <citation type="submission" date="2017-01" db="EMBL/GenBank/DDBJ databases">
        <authorList>
            <person name="Varghese N."/>
            <person name="Submissions S."/>
        </authorList>
    </citation>
    <scope>NUCLEOTIDE SEQUENCE [LARGE SCALE GENOMIC DNA]</scope>
    <source>
        <strain evidence="1 3">ATCC 27950</strain>
    </source>
</reference>
<reference evidence="2 4" key="2">
    <citation type="submission" date="2018-06" db="EMBL/GenBank/DDBJ databases">
        <authorList>
            <consortium name="Pathogen Informatics"/>
            <person name="Doyle S."/>
        </authorList>
    </citation>
    <scope>NUCLEOTIDE SEQUENCE [LARGE SCALE GENOMIC DNA]</scope>
    <source>
        <strain evidence="2 4">NCTC13560</strain>
    </source>
</reference>
<evidence type="ECO:0000313" key="2">
    <source>
        <dbReference type="EMBL" id="SUX43396.1"/>
    </source>
</evidence>
<dbReference type="RefSeq" id="WP_076561734.1">
    <property type="nucleotide sequence ID" value="NZ_CP033929.1"/>
</dbReference>
<dbReference type="Proteomes" id="UP000255231">
    <property type="component" value="Unassembled WGS sequence"/>
</dbReference>
<keyword evidence="3" id="KW-1185">Reference proteome</keyword>
<protein>
    <submittedName>
        <fullName evidence="2">Uncharacterized protein</fullName>
    </submittedName>
</protein>
<sequence>MNNPKDLVSTIADLNRQGYTHEFRIKNKQLFSDQLNKGFAMEAFSIDDSYTFSTDGENDGSELLFAITLMGENIKGFLVDAYSALETVEASEVREKFNANNAHIHHLSDAETKYGLPRVKKEVFNKSPERYIFRIGFPDFPACPFGNKFEALGWDTKDEKYVWLVSSIIKDNRLVRKQY</sequence>
<dbReference type="GeneID" id="303673425"/>
<dbReference type="Proteomes" id="UP000185725">
    <property type="component" value="Unassembled WGS sequence"/>
</dbReference>
<organism evidence="2 4">
    <name type="scientific">Chryseobacterium indoltheticum</name>
    <dbReference type="NCBI Taxonomy" id="254"/>
    <lineage>
        <taxon>Bacteria</taxon>
        <taxon>Pseudomonadati</taxon>
        <taxon>Bacteroidota</taxon>
        <taxon>Flavobacteriia</taxon>
        <taxon>Flavobacteriales</taxon>
        <taxon>Weeksellaceae</taxon>
        <taxon>Chryseobacterium group</taxon>
        <taxon>Chryseobacterium</taxon>
    </lineage>
</organism>
<evidence type="ECO:0000313" key="4">
    <source>
        <dbReference type="Proteomes" id="UP000255231"/>
    </source>
</evidence>
<name>A0A381FA01_9FLAO</name>
<dbReference type="EMBL" id="UFVS01000001">
    <property type="protein sequence ID" value="SUX43396.1"/>
    <property type="molecule type" value="Genomic_DNA"/>
</dbReference>
<proteinExistence type="predicted"/>
<evidence type="ECO:0000313" key="3">
    <source>
        <dbReference type="Proteomes" id="UP000185725"/>
    </source>
</evidence>
<gene>
    <name evidence="2" type="ORF">NCTC13560_01989</name>
    <name evidence="1" type="ORF">SAMN05421682_11123</name>
</gene>